<comment type="caution">
    <text evidence="9">The sequence shown here is derived from an EMBL/GenBank/DDBJ whole genome shotgun (WGS) entry which is preliminary data.</text>
</comment>
<dbReference type="Pfam" id="PF03734">
    <property type="entry name" value="YkuD"/>
    <property type="match status" value="1"/>
</dbReference>
<dbReference type="GO" id="GO:0004180">
    <property type="term" value="F:carboxypeptidase activity"/>
    <property type="evidence" value="ECO:0007669"/>
    <property type="project" value="UniProtKB-ARBA"/>
</dbReference>
<keyword evidence="6 7" id="KW-0961">Cell wall biogenesis/degradation</keyword>
<dbReference type="Proteomes" id="UP000239736">
    <property type="component" value="Unassembled WGS sequence"/>
</dbReference>
<protein>
    <submittedName>
        <fullName evidence="9">L,D-transpeptidase-like protein</fullName>
    </submittedName>
</protein>
<dbReference type="CDD" id="cd16913">
    <property type="entry name" value="YkuD_like"/>
    <property type="match status" value="1"/>
</dbReference>
<dbReference type="PROSITE" id="PS52029">
    <property type="entry name" value="LD_TPASE"/>
    <property type="match status" value="1"/>
</dbReference>
<proteinExistence type="inferred from homology"/>
<feature type="active site" description="Nucleophile" evidence="7">
    <location>
        <position position="137"/>
    </location>
</feature>
<dbReference type="GO" id="GO:0016740">
    <property type="term" value="F:transferase activity"/>
    <property type="evidence" value="ECO:0007669"/>
    <property type="project" value="UniProtKB-KW"/>
</dbReference>
<dbReference type="GO" id="GO:0009252">
    <property type="term" value="P:peptidoglycan biosynthetic process"/>
    <property type="evidence" value="ECO:0007669"/>
    <property type="project" value="UniProtKB-UniPathway"/>
</dbReference>
<evidence type="ECO:0000313" key="9">
    <source>
        <dbReference type="EMBL" id="PPB79690.1"/>
    </source>
</evidence>
<dbReference type="PANTHER" id="PTHR38589">
    <property type="entry name" value="BLR0621 PROTEIN"/>
    <property type="match status" value="1"/>
</dbReference>
<accession>A0A2S5JE69</accession>
<keyword evidence="4 7" id="KW-0133">Cell shape</keyword>
<evidence type="ECO:0000313" key="10">
    <source>
        <dbReference type="Proteomes" id="UP000239736"/>
    </source>
</evidence>
<sequence length="171" mass="19427">MVLTPMGLRFMGRHIPVAIGRAGLTTTKREGDLATPVGVHRVIGLLYRPDRIPAWRLPPWARPINLEDRWCDAPDHPDYNHLTRRDFGRSAERLRRADPLYDLILPLDWNWPYAVPGQGSAIFIHQWRRPGYPTAGCVAMARQDLIFVARHAAPGTRLIVRTGGRQGQRCP</sequence>
<reference evidence="9 10" key="1">
    <citation type="submission" date="2018-01" db="EMBL/GenBank/DDBJ databases">
        <title>Genomic Encyclopedia of Archaeal and Bacterial Type Strains, Phase II (KMG-II): from individual species to whole genera.</title>
        <authorList>
            <person name="Goeker M."/>
        </authorList>
    </citation>
    <scope>NUCLEOTIDE SEQUENCE [LARGE SCALE GENOMIC DNA]</scope>
    <source>
        <strain evidence="9 10">DSM 12048</strain>
    </source>
</reference>
<evidence type="ECO:0000256" key="7">
    <source>
        <dbReference type="PROSITE-ProRule" id="PRU01373"/>
    </source>
</evidence>
<evidence type="ECO:0000256" key="4">
    <source>
        <dbReference type="ARBA" id="ARBA00022960"/>
    </source>
</evidence>
<name>A0A2S5JE69_9RHOB</name>
<keyword evidence="5 7" id="KW-0573">Peptidoglycan synthesis</keyword>
<dbReference type="SUPFAM" id="SSF141523">
    <property type="entry name" value="L,D-transpeptidase catalytic domain-like"/>
    <property type="match status" value="1"/>
</dbReference>
<evidence type="ECO:0000256" key="5">
    <source>
        <dbReference type="ARBA" id="ARBA00022984"/>
    </source>
</evidence>
<comment type="pathway">
    <text evidence="1 7">Cell wall biogenesis; peptidoglycan biosynthesis.</text>
</comment>
<dbReference type="GO" id="GO:0071555">
    <property type="term" value="P:cell wall organization"/>
    <property type="evidence" value="ECO:0007669"/>
    <property type="project" value="UniProtKB-UniRule"/>
</dbReference>
<dbReference type="InterPro" id="IPR005490">
    <property type="entry name" value="LD_TPept_cat_dom"/>
</dbReference>
<comment type="similarity">
    <text evidence="2">Belongs to the YkuD family.</text>
</comment>
<feature type="active site" description="Proton donor/acceptor" evidence="7">
    <location>
        <position position="125"/>
    </location>
</feature>
<evidence type="ECO:0000256" key="1">
    <source>
        <dbReference type="ARBA" id="ARBA00004752"/>
    </source>
</evidence>
<gene>
    <name evidence="9" type="ORF">LV82_02707</name>
</gene>
<keyword evidence="10" id="KW-1185">Reference proteome</keyword>
<dbReference type="GO" id="GO:0008360">
    <property type="term" value="P:regulation of cell shape"/>
    <property type="evidence" value="ECO:0007669"/>
    <property type="project" value="UniProtKB-UniRule"/>
</dbReference>
<dbReference type="PANTHER" id="PTHR38589:SF1">
    <property type="entry name" value="BLR0621 PROTEIN"/>
    <property type="match status" value="1"/>
</dbReference>
<keyword evidence="3" id="KW-0808">Transferase</keyword>
<evidence type="ECO:0000256" key="2">
    <source>
        <dbReference type="ARBA" id="ARBA00005992"/>
    </source>
</evidence>
<dbReference type="AlphaFoldDB" id="A0A2S5JE69"/>
<evidence type="ECO:0000256" key="3">
    <source>
        <dbReference type="ARBA" id="ARBA00022679"/>
    </source>
</evidence>
<dbReference type="UniPathway" id="UPA00219"/>
<feature type="domain" description="L,D-TPase catalytic" evidence="8">
    <location>
        <begin position="1"/>
        <end position="161"/>
    </location>
</feature>
<dbReference type="InterPro" id="IPR038063">
    <property type="entry name" value="Transpep_catalytic_dom"/>
</dbReference>
<evidence type="ECO:0000259" key="8">
    <source>
        <dbReference type="PROSITE" id="PS52029"/>
    </source>
</evidence>
<dbReference type="EMBL" id="PRDS01000010">
    <property type="protein sequence ID" value="PPB79690.1"/>
    <property type="molecule type" value="Genomic_DNA"/>
</dbReference>
<evidence type="ECO:0000256" key="6">
    <source>
        <dbReference type="ARBA" id="ARBA00023316"/>
    </source>
</evidence>
<organism evidence="9 10">
    <name type="scientific">Albidovulum inexpectatum</name>
    <dbReference type="NCBI Taxonomy" id="196587"/>
    <lineage>
        <taxon>Bacteria</taxon>
        <taxon>Pseudomonadati</taxon>
        <taxon>Pseudomonadota</taxon>
        <taxon>Alphaproteobacteria</taxon>
        <taxon>Rhodobacterales</taxon>
        <taxon>Paracoccaceae</taxon>
        <taxon>Albidovulum</taxon>
    </lineage>
</organism>